<name>A0ABT8T887_9BACT</name>
<sequence>MKKLLLLCLGLCVLCAEPKVLIFGDSNTFGTTDNQGGAHDENKLYWAIASKALNKKADIRVNALPGRTIGLDFPSEHFNGFKALKETLRAERADILVVMLGTNDLLIGAKPDMAAEAFSNFITYAKKQGIKGLLIIAPPLLDFGDEKGAEVLKSYSLAFNDELRKIANENNAFFIDAIKIIGKAKEKDGVHLSQEDHAKLAPAVANWLNEILKKY</sequence>
<evidence type="ECO:0000313" key="4">
    <source>
        <dbReference type="Proteomes" id="UP001171111"/>
    </source>
</evidence>
<gene>
    <name evidence="3" type="ORF">Q2362_06080</name>
</gene>
<feature type="domain" description="SGNH hydrolase-type esterase" evidence="2">
    <location>
        <begin position="22"/>
        <end position="195"/>
    </location>
</feature>
<protein>
    <submittedName>
        <fullName evidence="3">GDSL-type esterase/lipase family protein</fullName>
    </submittedName>
</protein>
<keyword evidence="1" id="KW-0732">Signal</keyword>
<dbReference type="Proteomes" id="UP001171111">
    <property type="component" value="Unassembled WGS sequence"/>
</dbReference>
<evidence type="ECO:0000256" key="1">
    <source>
        <dbReference type="SAM" id="SignalP"/>
    </source>
</evidence>
<dbReference type="Pfam" id="PF13472">
    <property type="entry name" value="Lipase_GDSL_2"/>
    <property type="match status" value="1"/>
</dbReference>
<dbReference type="RefSeq" id="WP_302244474.1">
    <property type="nucleotide sequence ID" value="NZ_JAULJQ010000006.1"/>
</dbReference>
<dbReference type="PANTHER" id="PTHR30383">
    <property type="entry name" value="THIOESTERASE 1/PROTEASE 1/LYSOPHOSPHOLIPASE L1"/>
    <property type="match status" value="1"/>
</dbReference>
<feature type="signal peptide" evidence="1">
    <location>
        <begin position="1"/>
        <end position="18"/>
    </location>
</feature>
<evidence type="ECO:0000259" key="2">
    <source>
        <dbReference type="Pfam" id="PF13472"/>
    </source>
</evidence>
<organism evidence="3 4">
    <name type="scientific">Campylobacter magnus</name>
    <dbReference type="NCBI Taxonomy" id="3026462"/>
    <lineage>
        <taxon>Bacteria</taxon>
        <taxon>Pseudomonadati</taxon>
        <taxon>Campylobacterota</taxon>
        <taxon>Epsilonproteobacteria</taxon>
        <taxon>Campylobacterales</taxon>
        <taxon>Campylobacteraceae</taxon>
        <taxon>Campylobacter</taxon>
    </lineage>
</organism>
<dbReference type="Gene3D" id="3.40.50.1110">
    <property type="entry name" value="SGNH hydrolase"/>
    <property type="match status" value="1"/>
</dbReference>
<dbReference type="SUPFAM" id="SSF52266">
    <property type="entry name" value="SGNH hydrolase"/>
    <property type="match status" value="1"/>
</dbReference>
<feature type="chain" id="PRO_5045684071" evidence="1">
    <location>
        <begin position="19"/>
        <end position="215"/>
    </location>
</feature>
<dbReference type="InterPro" id="IPR013830">
    <property type="entry name" value="SGNH_hydro"/>
</dbReference>
<evidence type="ECO:0000313" key="3">
    <source>
        <dbReference type="EMBL" id="MDO2409665.1"/>
    </source>
</evidence>
<dbReference type="PANTHER" id="PTHR30383:SF29">
    <property type="entry name" value="SGNH HYDROLASE-TYPE ESTERASE DOMAIN-CONTAINING PROTEIN"/>
    <property type="match status" value="1"/>
</dbReference>
<comment type="caution">
    <text evidence="3">The sequence shown here is derived from an EMBL/GenBank/DDBJ whole genome shotgun (WGS) entry which is preliminary data.</text>
</comment>
<keyword evidence="4" id="KW-1185">Reference proteome</keyword>
<reference evidence="3 4" key="1">
    <citation type="submission" date="2023-06" db="EMBL/GenBank/DDBJ databases">
        <title>Campylobacter magnum sp. nov., isolated from cecal contents of domestic pigs (Sus scrofa domesticus).</title>
        <authorList>
            <person name="Papic B."/>
            <person name="Gruntar I."/>
        </authorList>
    </citation>
    <scope>NUCLEOTIDE SEQUENCE [LARGE SCALE GENOMIC DNA]</scope>
    <source>
        <strain evidence="4">34484-21</strain>
    </source>
</reference>
<proteinExistence type="predicted"/>
<dbReference type="InterPro" id="IPR051532">
    <property type="entry name" value="Ester_Hydrolysis_Enzymes"/>
</dbReference>
<dbReference type="EMBL" id="JAULJQ010000006">
    <property type="protein sequence ID" value="MDO2409665.1"/>
    <property type="molecule type" value="Genomic_DNA"/>
</dbReference>
<accession>A0ABT8T887</accession>
<dbReference type="InterPro" id="IPR036514">
    <property type="entry name" value="SGNH_hydro_sf"/>
</dbReference>